<dbReference type="SUPFAM" id="SSF48403">
    <property type="entry name" value="Ankyrin repeat"/>
    <property type="match status" value="1"/>
</dbReference>
<dbReference type="OrthoDB" id="194358at2759"/>
<evidence type="ECO:0000256" key="1">
    <source>
        <dbReference type="ARBA" id="ARBA00022737"/>
    </source>
</evidence>
<dbReference type="InterPro" id="IPR002110">
    <property type="entry name" value="Ankyrin_rpt"/>
</dbReference>
<sequence>MAERAQQLRDAAEAGDLQTLRACLKAGADPNAANIYTNTPLVLAVRSNQLGCVQALLAAGADPNLPSRPALPHATRPGCEACIPALLAAGADPAAALLPIQWNPLHYAAANGNTAAVLLLLDAAPATAAMTEYSGKPPLALALSIHRIDAARCLLEHAPLPPASQALALLATACKSPPRYAPLAALQPLYATLVARQPLTPEQWDIVPAPCAGLGAALPAVLERSVGEAALLVQHLPAADKARLRTAALCLRRGHQGASAPLHTPIVWRLLALCVAAA</sequence>
<accession>A0A2P6V8B0</accession>
<keyword evidence="5" id="KW-1185">Reference proteome</keyword>
<dbReference type="EMBL" id="LHPF02000020">
    <property type="protein sequence ID" value="PSC70319.1"/>
    <property type="molecule type" value="Genomic_DNA"/>
</dbReference>
<dbReference type="Gene3D" id="1.25.40.20">
    <property type="entry name" value="Ankyrin repeat-containing domain"/>
    <property type="match status" value="2"/>
</dbReference>
<comment type="caution">
    <text evidence="4">The sequence shown here is derived from an EMBL/GenBank/DDBJ whole genome shotgun (WGS) entry which is preliminary data.</text>
</comment>
<name>A0A2P6V8B0_9CHLO</name>
<dbReference type="InterPro" id="IPR036770">
    <property type="entry name" value="Ankyrin_rpt-contain_sf"/>
</dbReference>
<dbReference type="Pfam" id="PF12796">
    <property type="entry name" value="Ank_2"/>
    <property type="match status" value="1"/>
</dbReference>
<dbReference type="SMART" id="SM00248">
    <property type="entry name" value="ANK"/>
    <property type="match status" value="4"/>
</dbReference>
<dbReference type="PANTHER" id="PTHR24198:SF165">
    <property type="entry name" value="ANKYRIN REPEAT-CONTAINING PROTEIN-RELATED"/>
    <property type="match status" value="1"/>
</dbReference>
<evidence type="ECO:0000313" key="4">
    <source>
        <dbReference type="EMBL" id="PSC70319.1"/>
    </source>
</evidence>
<protein>
    <submittedName>
        <fullName evidence="4">Ankyrin repeat PH and SEC7 domain containing</fullName>
    </submittedName>
</protein>
<dbReference type="Proteomes" id="UP000239649">
    <property type="component" value="Unassembled WGS sequence"/>
</dbReference>
<reference evidence="4 5" key="1">
    <citation type="journal article" date="2018" name="Plant J.">
        <title>Genome sequences of Chlorella sorokiniana UTEX 1602 and Micractinium conductrix SAG 241.80: implications to maltose excretion by a green alga.</title>
        <authorList>
            <person name="Arriola M.B."/>
            <person name="Velmurugan N."/>
            <person name="Zhang Y."/>
            <person name="Plunkett M.H."/>
            <person name="Hondzo H."/>
            <person name="Barney B.M."/>
        </authorList>
    </citation>
    <scope>NUCLEOTIDE SEQUENCE [LARGE SCALE GENOMIC DNA]</scope>
    <source>
        <strain evidence="4 5">SAG 241.80</strain>
    </source>
</reference>
<dbReference type="PANTHER" id="PTHR24198">
    <property type="entry name" value="ANKYRIN REPEAT AND PROTEIN KINASE DOMAIN-CONTAINING PROTEIN"/>
    <property type="match status" value="1"/>
</dbReference>
<evidence type="ECO:0000313" key="5">
    <source>
        <dbReference type="Proteomes" id="UP000239649"/>
    </source>
</evidence>
<keyword evidence="2 3" id="KW-0040">ANK repeat</keyword>
<dbReference type="AlphaFoldDB" id="A0A2P6V8B0"/>
<organism evidence="4 5">
    <name type="scientific">Micractinium conductrix</name>
    <dbReference type="NCBI Taxonomy" id="554055"/>
    <lineage>
        <taxon>Eukaryota</taxon>
        <taxon>Viridiplantae</taxon>
        <taxon>Chlorophyta</taxon>
        <taxon>core chlorophytes</taxon>
        <taxon>Trebouxiophyceae</taxon>
        <taxon>Chlorellales</taxon>
        <taxon>Chlorellaceae</taxon>
        <taxon>Chlorella clade</taxon>
        <taxon>Micractinium</taxon>
    </lineage>
</organism>
<proteinExistence type="predicted"/>
<dbReference type="STRING" id="554055.A0A2P6V8B0"/>
<feature type="repeat" description="ANK" evidence="3">
    <location>
        <begin position="36"/>
        <end position="68"/>
    </location>
</feature>
<dbReference type="PROSITE" id="PS50297">
    <property type="entry name" value="ANK_REP_REGION"/>
    <property type="match status" value="1"/>
</dbReference>
<evidence type="ECO:0000256" key="3">
    <source>
        <dbReference type="PROSITE-ProRule" id="PRU00023"/>
    </source>
</evidence>
<evidence type="ECO:0000256" key="2">
    <source>
        <dbReference type="ARBA" id="ARBA00023043"/>
    </source>
</evidence>
<dbReference type="PROSITE" id="PS50088">
    <property type="entry name" value="ANK_REPEAT"/>
    <property type="match status" value="1"/>
</dbReference>
<dbReference type="Pfam" id="PF13606">
    <property type="entry name" value="Ank_3"/>
    <property type="match status" value="1"/>
</dbReference>
<keyword evidence="1" id="KW-0677">Repeat</keyword>
<gene>
    <name evidence="4" type="ORF">C2E20_6193</name>
</gene>